<dbReference type="Gene3D" id="1.10.3210.10">
    <property type="entry name" value="Hypothetical protein af1432"/>
    <property type="match status" value="1"/>
</dbReference>
<gene>
    <name evidence="4" type="primary">rpfG_1</name>
    <name evidence="4" type="ORF">ETAA8_12000</name>
</gene>
<dbReference type="InterPro" id="IPR011006">
    <property type="entry name" value="CheY-like_superfamily"/>
</dbReference>
<dbReference type="SMART" id="SM00471">
    <property type="entry name" value="HDc"/>
    <property type="match status" value="1"/>
</dbReference>
<dbReference type="Pfam" id="PF00072">
    <property type="entry name" value="Response_reg"/>
    <property type="match status" value="1"/>
</dbReference>
<dbReference type="GO" id="GO:0000160">
    <property type="term" value="P:phosphorelay signal transduction system"/>
    <property type="evidence" value="ECO:0007669"/>
    <property type="project" value="InterPro"/>
</dbReference>
<proteinExistence type="predicted"/>
<accession>A0A517Y7C4</accession>
<dbReference type="EMBL" id="CP036274">
    <property type="protein sequence ID" value="QDU26126.1"/>
    <property type="molecule type" value="Genomic_DNA"/>
</dbReference>
<dbReference type="PROSITE" id="PS51832">
    <property type="entry name" value="HD_GYP"/>
    <property type="match status" value="1"/>
</dbReference>
<dbReference type="SUPFAM" id="SSF109604">
    <property type="entry name" value="HD-domain/PDEase-like"/>
    <property type="match status" value="1"/>
</dbReference>
<evidence type="ECO:0000313" key="4">
    <source>
        <dbReference type="EMBL" id="QDU26126.1"/>
    </source>
</evidence>
<dbReference type="PANTHER" id="PTHR45228">
    <property type="entry name" value="CYCLIC DI-GMP PHOSPHODIESTERASE TM_0186-RELATED"/>
    <property type="match status" value="1"/>
</dbReference>
<feature type="domain" description="Response regulatory" evidence="2">
    <location>
        <begin position="2"/>
        <end position="118"/>
    </location>
</feature>
<dbReference type="InterPro" id="IPR052020">
    <property type="entry name" value="Cyclic_di-GMP/3'3'-cGAMP_PDE"/>
</dbReference>
<dbReference type="OrthoDB" id="9804747at2"/>
<dbReference type="SUPFAM" id="SSF52172">
    <property type="entry name" value="CheY-like"/>
    <property type="match status" value="1"/>
</dbReference>
<dbReference type="InterPro" id="IPR037522">
    <property type="entry name" value="HD_GYP_dom"/>
</dbReference>
<dbReference type="Pfam" id="PF13487">
    <property type="entry name" value="HD_5"/>
    <property type="match status" value="1"/>
</dbReference>
<evidence type="ECO:0000313" key="5">
    <source>
        <dbReference type="Proteomes" id="UP000315017"/>
    </source>
</evidence>
<dbReference type="EC" id="3.1.4.52" evidence="4"/>
<protein>
    <submittedName>
        <fullName evidence="4">Cyclic di-GMP phosphodiesterase response regulator RpfG</fullName>
        <ecNumber evidence="4">3.1.4.52</ecNumber>
    </submittedName>
</protein>
<reference evidence="4 5" key="1">
    <citation type="submission" date="2019-02" db="EMBL/GenBank/DDBJ databases">
        <title>Deep-cultivation of Planctomycetes and their phenomic and genomic characterization uncovers novel biology.</title>
        <authorList>
            <person name="Wiegand S."/>
            <person name="Jogler M."/>
            <person name="Boedeker C."/>
            <person name="Pinto D."/>
            <person name="Vollmers J."/>
            <person name="Rivas-Marin E."/>
            <person name="Kohn T."/>
            <person name="Peeters S.H."/>
            <person name="Heuer A."/>
            <person name="Rast P."/>
            <person name="Oberbeckmann S."/>
            <person name="Bunk B."/>
            <person name="Jeske O."/>
            <person name="Meyerdierks A."/>
            <person name="Storesund J.E."/>
            <person name="Kallscheuer N."/>
            <person name="Luecker S."/>
            <person name="Lage O.M."/>
            <person name="Pohl T."/>
            <person name="Merkel B.J."/>
            <person name="Hornburger P."/>
            <person name="Mueller R.-W."/>
            <person name="Bruemmer F."/>
            <person name="Labrenz M."/>
            <person name="Spormann A.M."/>
            <person name="Op den Camp H."/>
            <person name="Overmann J."/>
            <person name="Amann R."/>
            <person name="Jetten M.S.M."/>
            <person name="Mascher T."/>
            <person name="Medema M.H."/>
            <person name="Devos D.P."/>
            <person name="Kaster A.-K."/>
            <person name="Ovreas L."/>
            <person name="Rohde M."/>
            <person name="Galperin M.Y."/>
            <person name="Jogler C."/>
        </authorList>
    </citation>
    <scope>NUCLEOTIDE SEQUENCE [LARGE SCALE GENOMIC DNA]</scope>
    <source>
        <strain evidence="4 5">ETA_A8</strain>
    </source>
</reference>
<keyword evidence="4" id="KW-0378">Hydrolase</keyword>
<dbReference type="SMART" id="SM00448">
    <property type="entry name" value="REC"/>
    <property type="match status" value="1"/>
</dbReference>
<dbReference type="RefSeq" id="WP_145086193.1">
    <property type="nucleotide sequence ID" value="NZ_CP036274.1"/>
</dbReference>
<dbReference type="Gene3D" id="3.40.50.2300">
    <property type="match status" value="1"/>
</dbReference>
<keyword evidence="1" id="KW-0597">Phosphoprotein</keyword>
<dbReference type="CDD" id="cd17574">
    <property type="entry name" value="REC_OmpR"/>
    <property type="match status" value="1"/>
</dbReference>
<dbReference type="KEGG" id="aagg:ETAA8_12000"/>
<evidence type="ECO:0000259" key="2">
    <source>
        <dbReference type="PROSITE" id="PS50110"/>
    </source>
</evidence>
<keyword evidence="5" id="KW-1185">Reference proteome</keyword>
<dbReference type="InterPro" id="IPR003607">
    <property type="entry name" value="HD/PDEase_dom"/>
</dbReference>
<evidence type="ECO:0000259" key="3">
    <source>
        <dbReference type="PROSITE" id="PS51832"/>
    </source>
</evidence>
<dbReference type="CDD" id="cd00077">
    <property type="entry name" value="HDc"/>
    <property type="match status" value="1"/>
</dbReference>
<feature type="modified residue" description="4-aspartylphosphate" evidence="1">
    <location>
        <position position="51"/>
    </location>
</feature>
<dbReference type="InterPro" id="IPR001789">
    <property type="entry name" value="Sig_transdc_resp-reg_receiver"/>
</dbReference>
<sequence length="348" mass="39243">MLALIVDDDEIALAMLEHTLKRSGFEVITASNGREALETLRQHPVRLVISDWDMPGMTGLELCRAVRSGEFEQYIYFVLLTSHRRNDEIVQGLAAGADDFIVKPFHPPELILRVRAGERILGLETRDVTIFALARLAESRDTDTGEHLERVQKYCGCLARYLYQQGMFQVEIDREFIHLIQQTSPLHDIGKVGIPDAILLKPGRFTPEEFDVMKRHTKIGADTLQAALDKYPGAKFLRMARDIALTHHEKFDGTGYPQGLAGKDIPLCGRIVAVADVYDALTTKRVYKDAFPHEQAVQMIGEQAGRHFDPQIVDAFLVCSEAFREINLTQRPEAVLSTYETTHRAVMV</sequence>
<dbReference type="PANTHER" id="PTHR45228:SF5">
    <property type="entry name" value="CYCLIC DI-GMP PHOSPHODIESTERASE VC_1348-RELATED"/>
    <property type="match status" value="1"/>
</dbReference>
<dbReference type="AlphaFoldDB" id="A0A517Y7C4"/>
<dbReference type="Proteomes" id="UP000315017">
    <property type="component" value="Chromosome"/>
</dbReference>
<organism evidence="4 5">
    <name type="scientific">Anatilimnocola aggregata</name>
    <dbReference type="NCBI Taxonomy" id="2528021"/>
    <lineage>
        <taxon>Bacteria</taxon>
        <taxon>Pseudomonadati</taxon>
        <taxon>Planctomycetota</taxon>
        <taxon>Planctomycetia</taxon>
        <taxon>Pirellulales</taxon>
        <taxon>Pirellulaceae</taxon>
        <taxon>Anatilimnocola</taxon>
    </lineage>
</organism>
<name>A0A517Y7C4_9BACT</name>
<dbReference type="GO" id="GO:0071111">
    <property type="term" value="F:cyclic-guanylate-specific phosphodiesterase activity"/>
    <property type="evidence" value="ECO:0007669"/>
    <property type="project" value="UniProtKB-EC"/>
</dbReference>
<evidence type="ECO:0000256" key="1">
    <source>
        <dbReference type="PROSITE-ProRule" id="PRU00169"/>
    </source>
</evidence>
<dbReference type="PROSITE" id="PS50110">
    <property type="entry name" value="RESPONSE_REGULATORY"/>
    <property type="match status" value="1"/>
</dbReference>
<feature type="domain" description="HD-GYP" evidence="3">
    <location>
        <begin position="122"/>
        <end position="332"/>
    </location>
</feature>